<accession>A0AAE1K6J9</accession>
<dbReference type="Proteomes" id="UP001286313">
    <property type="component" value="Unassembled WGS sequence"/>
</dbReference>
<protein>
    <recommendedName>
        <fullName evidence="1">Gamma-secretase-activating protein C-terminal domain-containing protein</fullName>
    </recommendedName>
</protein>
<evidence type="ECO:0000313" key="2">
    <source>
        <dbReference type="EMBL" id="KAK3866871.1"/>
    </source>
</evidence>
<evidence type="ECO:0000259" key="1">
    <source>
        <dbReference type="Pfam" id="PF14959"/>
    </source>
</evidence>
<gene>
    <name evidence="2" type="ORF">Pcinc_027627</name>
</gene>
<name>A0AAE1K6J9_PETCI</name>
<keyword evidence="3" id="KW-1185">Reference proteome</keyword>
<dbReference type="AlphaFoldDB" id="A0AAE1K6J9"/>
<dbReference type="GO" id="GO:0005802">
    <property type="term" value="C:trans-Golgi network"/>
    <property type="evidence" value="ECO:0007669"/>
    <property type="project" value="TreeGrafter"/>
</dbReference>
<dbReference type="GO" id="GO:1902004">
    <property type="term" value="P:positive regulation of amyloid-beta formation"/>
    <property type="evidence" value="ECO:0007669"/>
    <property type="project" value="TreeGrafter"/>
</dbReference>
<proteinExistence type="predicted"/>
<comment type="caution">
    <text evidence="2">The sequence shown here is derived from an EMBL/GenBank/DDBJ whole genome shotgun (WGS) entry which is preliminary data.</text>
</comment>
<dbReference type="Pfam" id="PF14959">
    <property type="entry name" value="GSAP-16"/>
    <property type="match status" value="1"/>
</dbReference>
<dbReference type="EMBL" id="JAWQEG010003321">
    <property type="protein sequence ID" value="KAK3866871.1"/>
    <property type="molecule type" value="Genomic_DNA"/>
</dbReference>
<reference evidence="2" key="1">
    <citation type="submission" date="2023-10" db="EMBL/GenBank/DDBJ databases">
        <title>Genome assemblies of two species of porcelain crab, Petrolisthes cinctipes and Petrolisthes manimaculis (Anomura: Porcellanidae).</title>
        <authorList>
            <person name="Angst P."/>
        </authorList>
    </citation>
    <scope>NUCLEOTIDE SEQUENCE</scope>
    <source>
        <strain evidence="2">PB745_01</strain>
        <tissue evidence="2">Gill</tissue>
    </source>
</reference>
<organism evidence="2 3">
    <name type="scientific">Petrolisthes cinctipes</name>
    <name type="common">Flat porcelain crab</name>
    <dbReference type="NCBI Taxonomy" id="88211"/>
    <lineage>
        <taxon>Eukaryota</taxon>
        <taxon>Metazoa</taxon>
        <taxon>Ecdysozoa</taxon>
        <taxon>Arthropoda</taxon>
        <taxon>Crustacea</taxon>
        <taxon>Multicrustacea</taxon>
        <taxon>Malacostraca</taxon>
        <taxon>Eumalacostraca</taxon>
        <taxon>Eucarida</taxon>
        <taxon>Decapoda</taxon>
        <taxon>Pleocyemata</taxon>
        <taxon>Anomura</taxon>
        <taxon>Galatheoidea</taxon>
        <taxon>Porcellanidae</taxon>
        <taxon>Petrolisthes</taxon>
    </lineage>
</organism>
<evidence type="ECO:0000313" key="3">
    <source>
        <dbReference type="Proteomes" id="UP001286313"/>
    </source>
</evidence>
<dbReference type="InterPro" id="IPR028010">
    <property type="entry name" value="GSAP_C_dom"/>
</dbReference>
<dbReference type="InterPro" id="IPR026172">
    <property type="entry name" value="GSAP_fam"/>
</dbReference>
<dbReference type="PANTHER" id="PTHR13630">
    <property type="entry name" value="GAMMA-SECRETASE-ACTIVATING PROTEIN"/>
    <property type="match status" value="1"/>
</dbReference>
<sequence>MAAVAARPILFLEENQYSNFEWIGESQDGSLLCRWEEEVLVRGPVEGTGGGDGVSEGATSSLAFATQIALASPDLHSAQVLYTFDKVVPVVQASVNASRTLLGFVTRRNSGEGNKYSAYVTEIAPQGGVFSLNLECSRQILLEFLHTEEAGKPLGDSWIAKLLVLVHRESIAIYSFPLSLRESGAWVVEDQPLTESVVRAFVWAQWEPRQNHLYYLHYRPPPDAGLTIGSGEAEEDAMRPRPMLTALQFHPSKPHETVLNVPLELSGLEHSGLELGGDYRDQGLLHCAGDPWLDLRVITSPSGAVCICHHYIYKSRLAETPADPESCVVYLAYSVTLLHHGCVLHAVVPGVPWGHAHAALPTYALFSEHYLLVVVPGVCLHLLDVGLHHTPNNHIITTPPPQLLPNAQLFQTTGAKVPSGRMLSFVDGVNQMIVEVKVTKESLFSLFKTCPALSTRLAVLHLAAIHDRDHDLTRKLMWSVCENPFSLDAPALLQEYLVGETYAAVHKHIDSDAAHLLSLLPITTSPFTTDTEYVESATEENVRISYCLLENACIMLLSPRERMVRSVSDTWTKLWEHTTTRHHQRFPLADVVDKLMVSLDTYKPEALSQGSTPVSPASPLVGGLTITSLGLTLAHLMFDPLPFNEAENTTSSKLEHLLSVNLRELSMYCLKHFPHESPMRVHAVASKYVCTQLQVSRRLCSILCSSQTLIPTEKNEKGFTFIEQLEEGVARRLFTLLERYHSATEAVAYPLPQGYNSFLAYLAHRCLPHHVFMQYVRRGVLQLNVDVLREIVYDLDDTPENVERKLEIITSVPLIRGVRTLQFWQHPMSLILRSRLHAASILAGEGPGQPRTPTQSARVNAHHLNNKGISAFPTTDHLSPYETFLDLLTAKANLTDLDLGLLFEGTVASCDYVKPDTRNDALGA</sequence>
<dbReference type="PANTHER" id="PTHR13630:SF1">
    <property type="entry name" value="GAMMA-SECRETASE-ACTIVATING PROTEIN"/>
    <property type="match status" value="1"/>
</dbReference>
<feature type="domain" description="Gamma-secretase-activating protein C-terminal" evidence="1">
    <location>
        <begin position="693"/>
        <end position="806"/>
    </location>
</feature>